<reference evidence="9" key="1">
    <citation type="submission" date="2021-03" db="EMBL/GenBank/DDBJ databases">
        <title>Proteiniclasticum marinus sp. nov., isolated from tidal flat sediment.</title>
        <authorList>
            <person name="Namirimu T."/>
            <person name="Yang J.-A."/>
            <person name="Yang S.-H."/>
            <person name="Kim Y.-J."/>
            <person name="Kwon K.K."/>
        </authorList>
    </citation>
    <scope>NUCLEOTIDE SEQUENCE</scope>
    <source>
        <strain evidence="9">SCR006</strain>
    </source>
</reference>
<evidence type="ECO:0000256" key="3">
    <source>
        <dbReference type="ARBA" id="ARBA00022475"/>
    </source>
</evidence>
<keyword evidence="10" id="KW-1185">Reference proteome</keyword>
<comment type="similarity">
    <text evidence="2">Belongs to the GSP F family.</text>
</comment>
<dbReference type="Pfam" id="PF00482">
    <property type="entry name" value="T2SSF"/>
    <property type="match status" value="2"/>
</dbReference>
<dbReference type="InterPro" id="IPR003004">
    <property type="entry name" value="GspF/PilC"/>
</dbReference>
<keyword evidence="6 7" id="KW-0472">Membrane</keyword>
<feature type="transmembrane region" description="Helical" evidence="7">
    <location>
        <begin position="307"/>
        <end position="328"/>
    </location>
</feature>
<keyword evidence="5 7" id="KW-1133">Transmembrane helix</keyword>
<dbReference type="InterPro" id="IPR018076">
    <property type="entry name" value="T2SS_GspF_dom"/>
</dbReference>
<protein>
    <submittedName>
        <fullName evidence="9">Type II secretion system F family protein</fullName>
    </submittedName>
</protein>
<evidence type="ECO:0000256" key="2">
    <source>
        <dbReference type="ARBA" id="ARBA00005745"/>
    </source>
</evidence>
<name>A0A939H8P6_9CLOT</name>
<dbReference type="EMBL" id="JAFNJU010000001">
    <property type="protein sequence ID" value="MBO1263546.1"/>
    <property type="molecule type" value="Genomic_DNA"/>
</dbReference>
<evidence type="ECO:0000256" key="7">
    <source>
        <dbReference type="SAM" id="Phobius"/>
    </source>
</evidence>
<comment type="subcellular location">
    <subcellularLocation>
        <location evidence="1">Cell membrane</location>
        <topology evidence="1">Multi-pass membrane protein</topology>
    </subcellularLocation>
</comment>
<proteinExistence type="inferred from homology"/>
<feature type="domain" description="Type II secretion system protein GspF" evidence="8">
    <location>
        <begin position="56"/>
        <end position="142"/>
    </location>
</feature>
<dbReference type="RefSeq" id="WP_207598065.1">
    <property type="nucleotide sequence ID" value="NZ_JAFNJU010000001.1"/>
</dbReference>
<dbReference type="PANTHER" id="PTHR30012:SF0">
    <property type="entry name" value="TYPE II SECRETION SYSTEM PROTEIN F-RELATED"/>
    <property type="match status" value="1"/>
</dbReference>
<evidence type="ECO:0000256" key="4">
    <source>
        <dbReference type="ARBA" id="ARBA00022692"/>
    </source>
</evidence>
<evidence type="ECO:0000259" key="8">
    <source>
        <dbReference type="Pfam" id="PF00482"/>
    </source>
</evidence>
<feature type="transmembrane region" description="Helical" evidence="7">
    <location>
        <begin position="161"/>
        <end position="185"/>
    </location>
</feature>
<dbReference type="AlphaFoldDB" id="A0A939H8P6"/>
<dbReference type="PRINTS" id="PR00812">
    <property type="entry name" value="BCTERIALGSPF"/>
</dbReference>
<keyword evidence="3" id="KW-1003">Cell membrane</keyword>
<gene>
    <name evidence="9" type="ORF">J3A84_00640</name>
</gene>
<evidence type="ECO:0000313" key="10">
    <source>
        <dbReference type="Proteomes" id="UP000664218"/>
    </source>
</evidence>
<dbReference type="GO" id="GO:0005886">
    <property type="term" value="C:plasma membrane"/>
    <property type="evidence" value="ECO:0007669"/>
    <property type="project" value="UniProtKB-SubCell"/>
</dbReference>
<keyword evidence="4 7" id="KW-0812">Transmembrane</keyword>
<sequence length="334" mass="38314">MRHSIFLKISDRVRSILSRRREFDSEHFFQEKGSYLVNGIGLSEALLLSEHYWDMKLRELILSGMRLSEAMKSLNVFSGREISLIRLAEETGNLAGAFESIHVSLREQRELSSRIRTVMIYPMMLLGTAYLFLVCTIYFIVPPLSEMLQELGAENDLLRMIHSLSAYVPIQGVLLSSVLLGFYLIRILKHRDKIFQLVLGTRTARYKEMMFIEELSLLSKGGLDLVESLQVLLEEGYPYEELLKEIQSGTGLAESFRKSRFSPGLVRYLIMAEETGNYTEAFASFVSLQKLYFRDYLKRKTALMEPLAIAAMGMLVFFVAYLVMIPMLDAYEGL</sequence>
<evidence type="ECO:0000313" key="9">
    <source>
        <dbReference type="EMBL" id="MBO1263546.1"/>
    </source>
</evidence>
<feature type="domain" description="Type II secretion system protein GspF" evidence="8">
    <location>
        <begin position="211"/>
        <end position="326"/>
    </location>
</feature>
<evidence type="ECO:0000256" key="6">
    <source>
        <dbReference type="ARBA" id="ARBA00023136"/>
    </source>
</evidence>
<organism evidence="9 10">
    <name type="scientific">Proteiniclasticum aestuarii</name>
    <dbReference type="NCBI Taxonomy" id="2817862"/>
    <lineage>
        <taxon>Bacteria</taxon>
        <taxon>Bacillati</taxon>
        <taxon>Bacillota</taxon>
        <taxon>Clostridia</taxon>
        <taxon>Eubacteriales</taxon>
        <taxon>Clostridiaceae</taxon>
        <taxon>Proteiniclasticum</taxon>
    </lineage>
</organism>
<dbReference type="Proteomes" id="UP000664218">
    <property type="component" value="Unassembled WGS sequence"/>
</dbReference>
<comment type="caution">
    <text evidence="9">The sequence shown here is derived from an EMBL/GenBank/DDBJ whole genome shotgun (WGS) entry which is preliminary data.</text>
</comment>
<feature type="transmembrane region" description="Helical" evidence="7">
    <location>
        <begin position="118"/>
        <end position="141"/>
    </location>
</feature>
<dbReference type="InterPro" id="IPR042094">
    <property type="entry name" value="T2SS_GspF_sf"/>
</dbReference>
<evidence type="ECO:0000256" key="1">
    <source>
        <dbReference type="ARBA" id="ARBA00004651"/>
    </source>
</evidence>
<accession>A0A939H8P6</accession>
<dbReference type="PANTHER" id="PTHR30012">
    <property type="entry name" value="GENERAL SECRETION PATHWAY PROTEIN"/>
    <property type="match status" value="1"/>
</dbReference>
<dbReference type="Gene3D" id="1.20.81.30">
    <property type="entry name" value="Type II secretion system (T2SS), domain F"/>
    <property type="match status" value="2"/>
</dbReference>
<evidence type="ECO:0000256" key="5">
    <source>
        <dbReference type="ARBA" id="ARBA00022989"/>
    </source>
</evidence>